<dbReference type="Proteomes" id="UP001239019">
    <property type="component" value="Unassembled WGS sequence"/>
</dbReference>
<feature type="domain" description="HTH luxR-type" evidence="4">
    <location>
        <begin position="153"/>
        <end position="218"/>
    </location>
</feature>
<dbReference type="InterPro" id="IPR000792">
    <property type="entry name" value="Tscrpt_reg_LuxR_C"/>
</dbReference>
<comment type="caution">
    <text evidence="6">The sequence shown here is derived from an EMBL/GenBank/DDBJ whole genome shotgun (WGS) entry which is preliminary data.</text>
</comment>
<evidence type="ECO:0000313" key="7">
    <source>
        <dbReference type="Proteomes" id="UP001239019"/>
    </source>
</evidence>
<evidence type="ECO:0000256" key="3">
    <source>
        <dbReference type="PROSITE-ProRule" id="PRU00169"/>
    </source>
</evidence>
<keyword evidence="2" id="KW-0238">DNA-binding</keyword>
<dbReference type="InterPro" id="IPR039420">
    <property type="entry name" value="WalR-like"/>
</dbReference>
<dbReference type="Pfam" id="PF00196">
    <property type="entry name" value="GerE"/>
    <property type="match status" value="1"/>
</dbReference>
<evidence type="ECO:0000259" key="4">
    <source>
        <dbReference type="PROSITE" id="PS50043"/>
    </source>
</evidence>
<protein>
    <submittedName>
        <fullName evidence="6">Response regulator transcription factor</fullName>
    </submittedName>
</protein>
<dbReference type="Pfam" id="PF00072">
    <property type="entry name" value="Response_reg"/>
    <property type="match status" value="1"/>
</dbReference>
<evidence type="ECO:0000259" key="5">
    <source>
        <dbReference type="PROSITE" id="PS50110"/>
    </source>
</evidence>
<gene>
    <name evidence="6" type="ORF">RBH19_09325</name>
</gene>
<dbReference type="InterPro" id="IPR016032">
    <property type="entry name" value="Sig_transdc_resp-reg_C-effctor"/>
</dbReference>
<organism evidence="6 7">
    <name type="scientific">Natronospira bacteriovora</name>
    <dbReference type="NCBI Taxonomy" id="3069753"/>
    <lineage>
        <taxon>Bacteria</taxon>
        <taxon>Pseudomonadati</taxon>
        <taxon>Pseudomonadota</taxon>
        <taxon>Gammaproteobacteria</taxon>
        <taxon>Natronospirales</taxon>
        <taxon>Natronospiraceae</taxon>
        <taxon>Natronospira</taxon>
    </lineage>
</organism>
<dbReference type="CDD" id="cd06170">
    <property type="entry name" value="LuxR_C_like"/>
    <property type="match status" value="1"/>
</dbReference>
<dbReference type="RefSeq" id="WP_306728572.1">
    <property type="nucleotide sequence ID" value="NZ_JAVDDT010000005.1"/>
</dbReference>
<dbReference type="Gene3D" id="3.40.50.2300">
    <property type="match status" value="1"/>
</dbReference>
<dbReference type="InterPro" id="IPR058245">
    <property type="entry name" value="NreC/VraR/RcsB-like_REC"/>
</dbReference>
<dbReference type="InterPro" id="IPR036388">
    <property type="entry name" value="WH-like_DNA-bd_sf"/>
</dbReference>
<feature type="domain" description="Response regulatory" evidence="5">
    <location>
        <begin position="15"/>
        <end position="129"/>
    </location>
</feature>
<sequence>MSAAPEIPSATGKPLVMLVDDHSVVRMGVRQALEHDFRVLECANAAEADMALCRQNPDLAVVDLSLPDRDGLSLISEWQQRKGHLPGIVAFSRHSDAGIIARALELGARAYINKRASLEALRTGLHAVQRGERFLDPDSERRLQQSRDDGALTPLTLDRLTTRELEILGAMAEGLCANGLARRFNISTNTVGNHRRNMMRKLGVSSLTELSRLATRLELPHS</sequence>
<dbReference type="Gene3D" id="1.10.10.10">
    <property type="entry name" value="Winged helix-like DNA-binding domain superfamily/Winged helix DNA-binding domain"/>
    <property type="match status" value="1"/>
</dbReference>
<dbReference type="InterPro" id="IPR011006">
    <property type="entry name" value="CheY-like_superfamily"/>
</dbReference>
<dbReference type="SMART" id="SM00448">
    <property type="entry name" value="REC"/>
    <property type="match status" value="1"/>
</dbReference>
<dbReference type="PRINTS" id="PR00038">
    <property type="entry name" value="HTHLUXR"/>
</dbReference>
<dbReference type="InterPro" id="IPR001789">
    <property type="entry name" value="Sig_transdc_resp-reg_receiver"/>
</dbReference>
<dbReference type="PROSITE" id="PS50043">
    <property type="entry name" value="HTH_LUXR_2"/>
    <property type="match status" value="1"/>
</dbReference>
<dbReference type="CDD" id="cd17535">
    <property type="entry name" value="REC_NarL-like"/>
    <property type="match status" value="1"/>
</dbReference>
<keyword evidence="1 3" id="KW-0597">Phosphoprotein</keyword>
<evidence type="ECO:0000313" key="6">
    <source>
        <dbReference type="EMBL" id="MDQ2070076.1"/>
    </source>
</evidence>
<accession>A0ABU0W7R2</accession>
<keyword evidence="7" id="KW-1185">Reference proteome</keyword>
<feature type="modified residue" description="4-aspartylphosphate" evidence="3">
    <location>
        <position position="63"/>
    </location>
</feature>
<dbReference type="EMBL" id="JAVDDT010000005">
    <property type="protein sequence ID" value="MDQ2070076.1"/>
    <property type="molecule type" value="Genomic_DNA"/>
</dbReference>
<proteinExistence type="predicted"/>
<dbReference type="SUPFAM" id="SSF46894">
    <property type="entry name" value="C-terminal effector domain of the bipartite response regulators"/>
    <property type="match status" value="1"/>
</dbReference>
<dbReference type="PANTHER" id="PTHR43214:SF43">
    <property type="entry name" value="TWO-COMPONENT RESPONSE REGULATOR"/>
    <property type="match status" value="1"/>
</dbReference>
<name>A0ABU0W7R2_9GAMM</name>
<dbReference type="PANTHER" id="PTHR43214">
    <property type="entry name" value="TWO-COMPONENT RESPONSE REGULATOR"/>
    <property type="match status" value="1"/>
</dbReference>
<dbReference type="SMART" id="SM00421">
    <property type="entry name" value="HTH_LUXR"/>
    <property type="match status" value="1"/>
</dbReference>
<dbReference type="SUPFAM" id="SSF52172">
    <property type="entry name" value="CheY-like"/>
    <property type="match status" value="1"/>
</dbReference>
<evidence type="ECO:0000256" key="2">
    <source>
        <dbReference type="ARBA" id="ARBA00023125"/>
    </source>
</evidence>
<dbReference type="PROSITE" id="PS50110">
    <property type="entry name" value="RESPONSE_REGULATORY"/>
    <property type="match status" value="1"/>
</dbReference>
<evidence type="ECO:0000256" key="1">
    <source>
        <dbReference type="ARBA" id="ARBA00022553"/>
    </source>
</evidence>
<reference evidence="6 7" key="1">
    <citation type="submission" date="2023-08" db="EMBL/GenBank/DDBJ databases">
        <title>Whole-genome sequencing of halo(alkali)philic microorganisms from hypersaline lakes.</title>
        <authorList>
            <person name="Sorokin D.Y."/>
            <person name="Abbas B."/>
            <person name="Merkel A.Y."/>
        </authorList>
    </citation>
    <scope>NUCLEOTIDE SEQUENCE [LARGE SCALE GENOMIC DNA]</scope>
    <source>
        <strain evidence="6 7">AB-CW4</strain>
    </source>
</reference>